<organism evidence="3 4">
    <name type="scientific">Streptomyces edwardsiae</name>
    <dbReference type="NCBI Taxonomy" id="3075527"/>
    <lineage>
        <taxon>Bacteria</taxon>
        <taxon>Bacillati</taxon>
        <taxon>Actinomycetota</taxon>
        <taxon>Actinomycetes</taxon>
        <taxon>Kitasatosporales</taxon>
        <taxon>Streptomycetaceae</taxon>
        <taxon>Streptomyces</taxon>
    </lineage>
</organism>
<name>A0ABU2PUJ8_9ACTN</name>
<dbReference type="CDD" id="cd07344">
    <property type="entry name" value="M48_yhfN_like"/>
    <property type="match status" value="1"/>
</dbReference>
<gene>
    <name evidence="3" type="ORF">RM705_14285</name>
</gene>
<dbReference type="PANTHER" id="PTHR30399">
    <property type="entry name" value="UNCHARACTERIZED PROTEIN YGJP"/>
    <property type="match status" value="1"/>
</dbReference>
<feature type="compositionally biased region" description="Polar residues" evidence="1">
    <location>
        <begin position="244"/>
        <end position="256"/>
    </location>
</feature>
<dbReference type="EMBL" id="JAVRFA010000013">
    <property type="protein sequence ID" value="MDT0395841.1"/>
    <property type="molecule type" value="Genomic_DNA"/>
</dbReference>
<dbReference type="InterPro" id="IPR053136">
    <property type="entry name" value="UTP_pyrophosphatase-like"/>
</dbReference>
<dbReference type="RefSeq" id="WP_311644138.1">
    <property type="nucleotide sequence ID" value="NZ_JAVRFA010000013.1"/>
</dbReference>
<evidence type="ECO:0000313" key="3">
    <source>
        <dbReference type="EMBL" id="MDT0395841.1"/>
    </source>
</evidence>
<dbReference type="Proteomes" id="UP001183881">
    <property type="component" value="Unassembled WGS sequence"/>
</dbReference>
<evidence type="ECO:0000313" key="4">
    <source>
        <dbReference type="Proteomes" id="UP001183881"/>
    </source>
</evidence>
<feature type="domain" description="YgjP-like metallopeptidase" evidence="2">
    <location>
        <begin position="29"/>
        <end position="233"/>
    </location>
</feature>
<protein>
    <submittedName>
        <fullName evidence="3">DUF45 domain-containing protein</fullName>
    </submittedName>
</protein>
<dbReference type="Gene3D" id="3.30.2010.10">
    <property type="entry name" value="Metalloproteases ('zincins'), catalytic domain"/>
    <property type="match status" value="1"/>
</dbReference>
<dbReference type="Pfam" id="PF01863">
    <property type="entry name" value="YgjP-like"/>
    <property type="match status" value="1"/>
</dbReference>
<feature type="region of interest" description="Disordered" evidence="1">
    <location>
        <begin position="234"/>
        <end position="256"/>
    </location>
</feature>
<dbReference type="PANTHER" id="PTHR30399:SF1">
    <property type="entry name" value="UTP PYROPHOSPHATASE"/>
    <property type="match status" value="1"/>
</dbReference>
<evidence type="ECO:0000259" key="2">
    <source>
        <dbReference type="Pfam" id="PF01863"/>
    </source>
</evidence>
<dbReference type="InterPro" id="IPR002725">
    <property type="entry name" value="YgjP-like_metallopeptidase"/>
</dbReference>
<proteinExistence type="predicted"/>
<evidence type="ECO:0000256" key="1">
    <source>
        <dbReference type="SAM" id="MobiDB-lite"/>
    </source>
</evidence>
<comment type="caution">
    <text evidence="3">The sequence shown here is derived from an EMBL/GenBank/DDBJ whole genome shotgun (WGS) entry which is preliminary data.</text>
</comment>
<sequence length="256" mass="28249">MSIVVEQAIADLPVPGGWRWDVVVRPRRRTLGIEIAEDGRLLFAIPADADPEEIADAVRSRMPRLAAEVRRRQDLRAAEPVKDLIGGEGFAYLGRRYRLKLTPDDAGSRVRLRQGWLELPRSRSAAADAGPLVEWYSSRGERWLAARLPPLASLAGVREPAGIEVRDLGRRWGACSPDGAITVHWAVIQLPVALVDLVLIHELCHLKHPGHGAAFRGAVRLALPDADVRERQVAQEEPRLWRGATTSRAAKTHSAV</sequence>
<accession>A0ABU2PUJ8</accession>
<keyword evidence="4" id="KW-1185">Reference proteome</keyword>
<reference evidence="4" key="1">
    <citation type="submission" date="2023-07" db="EMBL/GenBank/DDBJ databases">
        <title>30 novel species of actinomycetes from the DSMZ collection.</title>
        <authorList>
            <person name="Nouioui I."/>
        </authorList>
    </citation>
    <scope>NUCLEOTIDE SEQUENCE [LARGE SCALE GENOMIC DNA]</scope>
    <source>
        <strain evidence="4">DSM 41636</strain>
    </source>
</reference>